<dbReference type="CDD" id="cd01610">
    <property type="entry name" value="PAP2_like"/>
    <property type="match status" value="1"/>
</dbReference>
<comment type="caution">
    <text evidence="6">The sequence shown here is derived from an EMBL/GenBank/DDBJ whole genome shotgun (WGS) entry which is preliminary data.</text>
</comment>
<dbReference type="SUPFAM" id="SSF48317">
    <property type="entry name" value="Acid phosphatase/Vanadium-dependent haloperoxidase"/>
    <property type="match status" value="1"/>
</dbReference>
<evidence type="ECO:0000313" key="6">
    <source>
        <dbReference type="EMBL" id="OAT55033.1"/>
    </source>
</evidence>
<feature type="transmembrane region" description="Helical" evidence="4">
    <location>
        <begin position="210"/>
        <end position="230"/>
    </location>
</feature>
<organism evidence="6 7">
    <name type="scientific">Providencia heimbachae ATCC 35613</name>
    <dbReference type="NCBI Taxonomy" id="1354272"/>
    <lineage>
        <taxon>Bacteria</taxon>
        <taxon>Pseudomonadati</taxon>
        <taxon>Pseudomonadota</taxon>
        <taxon>Gammaproteobacteria</taxon>
        <taxon>Enterobacterales</taxon>
        <taxon>Morganellaceae</taxon>
        <taxon>Providencia</taxon>
    </lineage>
</organism>
<dbReference type="PANTHER" id="PTHR14969:SF54">
    <property type="entry name" value="PHOSPHATIDYLGLYCEROPHOSPHATASE B"/>
    <property type="match status" value="1"/>
</dbReference>
<dbReference type="Proteomes" id="UP000078224">
    <property type="component" value="Unassembled WGS sequence"/>
</dbReference>
<dbReference type="GO" id="GO:0005886">
    <property type="term" value="C:plasma membrane"/>
    <property type="evidence" value="ECO:0007669"/>
    <property type="project" value="TreeGrafter"/>
</dbReference>
<keyword evidence="6" id="KW-0378">Hydrolase</keyword>
<feature type="transmembrane region" description="Helical" evidence="4">
    <location>
        <begin position="7"/>
        <end position="29"/>
    </location>
</feature>
<dbReference type="InterPro" id="IPR000326">
    <property type="entry name" value="PAP2/HPO"/>
</dbReference>
<comment type="catalytic activity">
    <reaction evidence="3">
        <text>di-trans,octa-cis-undecaprenyl diphosphate + H2O = di-trans,octa-cis-undecaprenyl phosphate + phosphate + H(+)</text>
        <dbReference type="Rhea" id="RHEA:28094"/>
        <dbReference type="ChEBI" id="CHEBI:15377"/>
        <dbReference type="ChEBI" id="CHEBI:15378"/>
        <dbReference type="ChEBI" id="CHEBI:43474"/>
        <dbReference type="ChEBI" id="CHEBI:58405"/>
        <dbReference type="ChEBI" id="CHEBI:60392"/>
        <dbReference type="EC" id="3.6.1.27"/>
    </reaction>
</comment>
<protein>
    <recommendedName>
        <fullName evidence="1">undecaprenyl-diphosphate phosphatase</fullName>
        <ecNumber evidence="1">3.6.1.27</ecNumber>
    </recommendedName>
    <alternativeName>
        <fullName evidence="2">Undecaprenyl pyrophosphate phosphatase</fullName>
    </alternativeName>
</protein>
<dbReference type="AlphaFoldDB" id="A0A1B7K4J9"/>
<evidence type="ECO:0000256" key="2">
    <source>
        <dbReference type="ARBA" id="ARBA00032707"/>
    </source>
</evidence>
<keyword evidence="4" id="KW-1133">Transmembrane helix</keyword>
<dbReference type="EC" id="3.6.1.27" evidence="1"/>
<sequence>MKKNIFSVIIFSILLMAPPIIMIVMGWQWSPETQPKSMKWLLWVTDTAGAPYSIITSVILIGITLFVFRSERRKWIKLTVILIFCILAMQGVKSLLKNSFQEPRPYISWLEKKYAISNSEFYDLKRSQRAELVKTTVKQDQSIPKWQRQHWQLETGYSFPSGHMLFAAGWALLLIGLFWQRRQYALCILLAVWAEGIAFSRMLLGMHWPIDIIVSIIISALFAILGYRLFQYRLLKNGTD</sequence>
<feature type="transmembrane region" description="Helical" evidence="4">
    <location>
        <begin position="49"/>
        <end position="68"/>
    </location>
</feature>
<dbReference type="Gene3D" id="1.20.144.10">
    <property type="entry name" value="Phosphatidic acid phosphatase type 2/haloperoxidase"/>
    <property type="match status" value="1"/>
</dbReference>
<dbReference type="InterPro" id="IPR036938">
    <property type="entry name" value="PAP2/HPO_sf"/>
</dbReference>
<dbReference type="OrthoDB" id="5586741at2"/>
<evidence type="ECO:0000313" key="7">
    <source>
        <dbReference type="Proteomes" id="UP000078224"/>
    </source>
</evidence>
<dbReference type="PANTHER" id="PTHR14969">
    <property type="entry name" value="SPHINGOSINE-1-PHOSPHATE PHOSPHOHYDROLASE"/>
    <property type="match status" value="1"/>
</dbReference>
<proteinExistence type="predicted"/>
<evidence type="ECO:0000256" key="4">
    <source>
        <dbReference type="SAM" id="Phobius"/>
    </source>
</evidence>
<feature type="transmembrane region" description="Helical" evidence="4">
    <location>
        <begin position="186"/>
        <end position="204"/>
    </location>
</feature>
<feature type="transmembrane region" description="Helical" evidence="4">
    <location>
        <begin position="75"/>
        <end position="96"/>
    </location>
</feature>
<keyword evidence="4" id="KW-0472">Membrane</keyword>
<gene>
    <name evidence="6" type="ORF">M998_0183</name>
</gene>
<keyword evidence="4" id="KW-0812">Transmembrane</keyword>
<dbReference type="RefSeq" id="WP_068444078.1">
    <property type="nucleotide sequence ID" value="NZ_LXEW01000003.1"/>
</dbReference>
<dbReference type="SMART" id="SM00014">
    <property type="entry name" value="acidPPc"/>
    <property type="match status" value="1"/>
</dbReference>
<feature type="transmembrane region" description="Helical" evidence="4">
    <location>
        <begin position="161"/>
        <end position="179"/>
    </location>
</feature>
<dbReference type="EMBL" id="LXEW01000003">
    <property type="protein sequence ID" value="OAT55033.1"/>
    <property type="molecule type" value="Genomic_DNA"/>
</dbReference>
<name>A0A1B7K4J9_9GAMM</name>
<accession>A0A1B7K4J9</accession>
<keyword evidence="7" id="KW-1185">Reference proteome</keyword>
<evidence type="ECO:0000259" key="5">
    <source>
        <dbReference type="SMART" id="SM00014"/>
    </source>
</evidence>
<evidence type="ECO:0000256" key="3">
    <source>
        <dbReference type="ARBA" id="ARBA00047594"/>
    </source>
</evidence>
<dbReference type="NCBIfam" id="NF007975">
    <property type="entry name" value="PRK10699.1"/>
    <property type="match status" value="1"/>
</dbReference>
<dbReference type="PATRIC" id="fig|1354272.4.peg.189"/>
<evidence type="ECO:0000256" key="1">
    <source>
        <dbReference type="ARBA" id="ARBA00012374"/>
    </source>
</evidence>
<feature type="domain" description="Phosphatidic acid phosphatase type 2/haloperoxidase" evidence="5">
    <location>
        <begin position="76"/>
        <end position="227"/>
    </location>
</feature>
<reference evidence="6 7" key="1">
    <citation type="submission" date="2016-04" db="EMBL/GenBank/DDBJ databases">
        <title>ATOL: Assembling a taxonomically balanced genome-scale reconstruction of the evolutionary history of the Enterobacteriaceae.</title>
        <authorList>
            <person name="Plunkett G.III."/>
            <person name="Neeno-Eckwall E.C."/>
            <person name="Glasner J.D."/>
            <person name="Perna N.T."/>
        </authorList>
    </citation>
    <scope>NUCLEOTIDE SEQUENCE [LARGE SCALE GENOMIC DNA]</scope>
    <source>
        <strain evidence="6 7">ATCC 35613</strain>
    </source>
</reference>
<dbReference type="Pfam" id="PF01569">
    <property type="entry name" value="PAP2"/>
    <property type="match status" value="1"/>
</dbReference>
<dbReference type="GO" id="GO:0050380">
    <property type="term" value="F:undecaprenyl-diphosphatase activity"/>
    <property type="evidence" value="ECO:0007669"/>
    <property type="project" value="UniProtKB-EC"/>
</dbReference>